<proteinExistence type="predicted"/>
<comment type="caution">
    <text evidence="2">The sequence shown here is derived from an EMBL/GenBank/DDBJ whole genome shotgun (WGS) entry which is preliminary data.</text>
</comment>
<dbReference type="Gene3D" id="3.30.1330.230">
    <property type="match status" value="1"/>
</dbReference>
<evidence type="ECO:0000313" key="2">
    <source>
        <dbReference type="EMBL" id="GGR39225.1"/>
    </source>
</evidence>
<evidence type="ECO:0000313" key="3">
    <source>
        <dbReference type="Proteomes" id="UP000658320"/>
    </source>
</evidence>
<dbReference type="InterPro" id="IPR003776">
    <property type="entry name" value="YcaO-like_dom"/>
</dbReference>
<gene>
    <name evidence="2" type="ORF">GCM10010251_64980</name>
</gene>
<protein>
    <recommendedName>
        <fullName evidence="1">YcaO domain-containing protein</fullName>
    </recommendedName>
</protein>
<dbReference type="PANTHER" id="PTHR37809:SF1">
    <property type="entry name" value="RIBOSOMAL PROTEIN S12 METHYLTHIOTRANSFERASE ACCESSORY FACTOR YCAO"/>
    <property type="match status" value="1"/>
</dbReference>
<dbReference type="Proteomes" id="UP000658320">
    <property type="component" value="Unassembled WGS sequence"/>
</dbReference>
<dbReference type="PROSITE" id="PS51664">
    <property type="entry name" value="YCAO"/>
    <property type="match status" value="1"/>
</dbReference>
<reference evidence="2" key="2">
    <citation type="submission" date="2020-09" db="EMBL/GenBank/DDBJ databases">
        <authorList>
            <person name="Sun Q."/>
            <person name="Ohkuma M."/>
        </authorList>
    </citation>
    <scope>NUCLEOTIDE SEQUENCE</scope>
    <source>
        <strain evidence="2">JCM 4346</strain>
    </source>
</reference>
<evidence type="ECO:0000259" key="1">
    <source>
        <dbReference type="PROSITE" id="PS51664"/>
    </source>
</evidence>
<dbReference type="RefSeq" id="WP_189941336.1">
    <property type="nucleotide sequence ID" value="NZ_BMSX01000017.1"/>
</dbReference>
<organism evidence="2 3">
    <name type="scientific">Streptomyces aurantiogriseus</name>
    <dbReference type="NCBI Taxonomy" id="66870"/>
    <lineage>
        <taxon>Bacteria</taxon>
        <taxon>Bacillati</taxon>
        <taxon>Actinomycetota</taxon>
        <taxon>Actinomycetes</taxon>
        <taxon>Kitasatosporales</taxon>
        <taxon>Streptomycetaceae</taxon>
        <taxon>Streptomyces</taxon>
    </lineage>
</organism>
<feature type="domain" description="YcaO" evidence="1">
    <location>
        <begin position="56"/>
        <end position="422"/>
    </location>
</feature>
<reference evidence="2" key="1">
    <citation type="journal article" date="2014" name="Int. J. Syst. Evol. Microbiol.">
        <title>Complete genome sequence of Corynebacterium casei LMG S-19264T (=DSM 44701T), isolated from a smear-ripened cheese.</title>
        <authorList>
            <consortium name="US DOE Joint Genome Institute (JGI-PGF)"/>
            <person name="Walter F."/>
            <person name="Albersmeier A."/>
            <person name="Kalinowski J."/>
            <person name="Ruckert C."/>
        </authorList>
    </citation>
    <scope>NUCLEOTIDE SEQUENCE</scope>
    <source>
        <strain evidence="2">JCM 4346</strain>
    </source>
</reference>
<name>A0A918FI66_9ACTN</name>
<dbReference type="Pfam" id="PF02624">
    <property type="entry name" value="YcaO"/>
    <property type="match status" value="1"/>
</dbReference>
<sequence>MIDVPRTLAPATGIAARYSLLPPQPDNPLWSTAVALRPVEGWDETHVPLSALVAGANGHSRADALLRGAGEAVERRALHPDDRLPVVHGTAEALGADAFPAHAHALAHPDAATAHLDWYPALRLSDGATVLVPAGLVDWPTTAPASLFDPSPSGAASGSGRAMALRSALVEIVERDAFTTAWGRQLRLPSYTDPLEAVAGTPDRPTGEALRTLWRRAVDQGIEATFAYIPNAVPGLWCVVASLVEAHRPGATATVGMKASDRPHDALLGALQEAWQVRAALDATRQDGGPVHAPDPVVTEHDRIQYMLTGRACTAVRDWVAGFTPAQEPMTERRVSTDDLTAALLADGADPLVVDLTPRLPATTTAMGWQAVKVIPAGYQHLRMDETHDWTWHLPRLTTVPERTGCPARLADHRSAAPHPLP</sequence>
<dbReference type="AlphaFoldDB" id="A0A918FI66"/>
<dbReference type="PANTHER" id="PTHR37809">
    <property type="entry name" value="RIBOSOMAL PROTEIN S12 METHYLTHIOTRANSFERASE ACCESSORY FACTOR YCAO"/>
    <property type="match status" value="1"/>
</dbReference>
<dbReference type="EMBL" id="BMSX01000017">
    <property type="protein sequence ID" value="GGR39225.1"/>
    <property type="molecule type" value="Genomic_DNA"/>
</dbReference>
<keyword evidence="3" id="KW-1185">Reference proteome</keyword>
<accession>A0A918FI66</accession>